<evidence type="ECO:0000313" key="4">
    <source>
        <dbReference type="Proteomes" id="UP001152797"/>
    </source>
</evidence>
<comment type="caution">
    <text evidence="2">The sequence shown here is derived from an EMBL/GenBank/DDBJ whole genome shotgun (WGS) entry which is preliminary data.</text>
</comment>
<dbReference type="Proteomes" id="UP001152797">
    <property type="component" value="Unassembled WGS sequence"/>
</dbReference>
<evidence type="ECO:0000256" key="1">
    <source>
        <dbReference type="SAM" id="MobiDB-lite"/>
    </source>
</evidence>
<keyword evidence="4" id="KW-1185">Reference proteome</keyword>
<protein>
    <submittedName>
        <fullName evidence="3">Calmodulin-like protein 6</fullName>
    </submittedName>
</protein>
<dbReference type="EMBL" id="CAMXCT020001651">
    <property type="protein sequence ID" value="CAL1145312.1"/>
    <property type="molecule type" value="Genomic_DNA"/>
</dbReference>
<name>A0A9P1CGM7_9DINO</name>
<dbReference type="AlphaFoldDB" id="A0A9P1CGM7"/>
<reference evidence="2" key="1">
    <citation type="submission" date="2022-10" db="EMBL/GenBank/DDBJ databases">
        <authorList>
            <person name="Chen Y."/>
            <person name="Dougan E. K."/>
            <person name="Chan C."/>
            <person name="Rhodes N."/>
            <person name="Thang M."/>
        </authorList>
    </citation>
    <scope>NUCLEOTIDE SEQUENCE</scope>
</reference>
<feature type="region of interest" description="Disordered" evidence="1">
    <location>
        <begin position="1"/>
        <end position="35"/>
    </location>
</feature>
<dbReference type="EMBL" id="CAMXCT030001651">
    <property type="protein sequence ID" value="CAL4779249.1"/>
    <property type="molecule type" value="Genomic_DNA"/>
</dbReference>
<sequence length="593" mass="64326">MMFDMEYLSKSKAPSSPKPSGTAKRPVLGRKRDTAKTSKVVNLEEFCARVVVDDLIQGALKDDARNAAEDLFFDEDEFPELVEKYDDYDEDDVVSLAGQSDSDEEELENFNLVCQVTKRAVKGAMQDDFHGIDFGKAVEDASRDASTADSTDGFCEVVDLSDEEVDSEGDAVPQTDIAPEAAPVKESVATSPPKFHMLPSVGTWMVPSFRAPVTPVPAAPEAAPVKESVATSPPKFHMLPSVGTWMVPSFRAPVTPVPALKDVKGKNRDTFDIRALVFSSKAPEAAPVKESVATSPPKFHMLPSVGTWMVPSFRAPVTPVPVAPPAPSVESSSAMRKSSSVTKMKRRIIGATVPAVARAPAESLPVDPAPPSGSRAGINWFLAGSVANGLRSQKEVMTFNMAEDDQVEELRYRLIQNAPAFWEKRPGLARKSSITAMFEVSVLETFGGPWEPGSPACFITVPGVPEFDPPETHWTNRPRLMNDVSPDRAPWRHGRLGVQQHTETGLMRDRLYGLPFTLKALAQSGGADLCTEGSLACLRARTGLERVAALCRPVGQRLLLLSHLAGHPRDECGCDPPECRTQAPDPDRAMKKL</sequence>
<reference evidence="3 4" key="2">
    <citation type="submission" date="2024-05" db="EMBL/GenBank/DDBJ databases">
        <authorList>
            <person name="Chen Y."/>
            <person name="Shah S."/>
            <person name="Dougan E. K."/>
            <person name="Thang M."/>
            <person name="Chan C."/>
        </authorList>
    </citation>
    <scope>NUCLEOTIDE SEQUENCE [LARGE SCALE GENOMIC DNA]</scope>
</reference>
<dbReference type="EMBL" id="CAMXCT010001651">
    <property type="protein sequence ID" value="CAI3991937.1"/>
    <property type="molecule type" value="Genomic_DNA"/>
</dbReference>
<gene>
    <name evidence="2" type="ORF">C1SCF055_LOCUS18800</name>
</gene>
<evidence type="ECO:0000313" key="3">
    <source>
        <dbReference type="EMBL" id="CAL4779249.1"/>
    </source>
</evidence>
<accession>A0A9P1CGM7</accession>
<proteinExistence type="predicted"/>
<feature type="region of interest" description="Disordered" evidence="1">
    <location>
        <begin position="573"/>
        <end position="593"/>
    </location>
</feature>
<organism evidence="2">
    <name type="scientific">Cladocopium goreaui</name>
    <dbReference type="NCBI Taxonomy" id="2562237"/>
    <lineage>
        <taxon>Eukaryota</taxon>
        <taxon>Sar</taxon>
        <taxon>Alveolata</taxon>
        <taxon>Dinophyceae</taxon>
        <taxon>Suessiales</taxon>
        <taxon>Symbiodiniaceae</taxon>
        <taxon>Cladocopium</taxon>
    </lineage>
</organism>
<evidence type="ECO:0000313" key="2">
    <source>
        <dbReference type="EMBL" id="CAI3991937.1"/>
    </source>
</evidence>
<feature type="compositionally biased region" description="Low complexity" evidence="1">
    <location>
        <begin position="10"/>
        <end position="20"/>
    </location>
</feature>